<comment type="caution">
    <text evidence="1">The sequence shown here is derived from an EMBL/GenBank/DDBJ whole genome shotgun (WGS) entry which is preliminary data.</text>
</comment>
<organism evidence="1 2">
    <name type="scientific">Bacillus swezeyi</name>
    <dbReference type="NCBI Taxonomy" id="1925020"/>
    <lineage>
        <taxon>Bacteria</taxon>
        <taxon>Bacillati</taxon>
        <taxon>Bacillota</taxon>
        <taxon>Bacilli</taxon>
        <taxon>Bacillales</taxon>
        <taxon>Bacillaceae</taxon>
        <taxon>Bacillus</taxon>
    </lineage>
</organism>
<accession>A0A5M8S0N4</accession>
<evidence type="ECO:0000313" key="1">
    <source>
        <dbReference type="EMBL" id="KAA6453143.1"/>
    </source>
</evidence>
<dbReference type="AlphaFoldDB" id="A0A5M8S0N4"/>
<proteinExistence type="predicted"/>
<reference evidence="1 2" key="1">
    <citation type="submission" date="2018-08" db="EMBL/GenBank/DDBJ databases">
        <title>Bacillus phenotypic plasticity.</title>
        <authorList>
            <person name="Hurtado E."/>
        </authorList>
    </citation>
    <scope>NUCLEOTIDE SEQUENCE [LARGE SCALE GENOMIC DNA]</scope>
    <source>
        <strain evidence="1 2">427</strain>
    </source>
</reference>
<evidence type="ECO:0000313" key="2">
    <source>
        <dbReference type="Proteomes" id="UP000324326"/>
    </source>
</evidence>
<sequence length="85" mass="9481">MKTALKNTGSRPDDCDRSDGEYSHGSFVEFLYQLGIGIRVDHFGAGSGSISILQNLSLRRTKNDQIKKIRTDFSKSEQMAAHSYP</sequence>
<name>A0A5M8S0N4_9BACI</name>
<gene>
    <name evidence="1" type="ORF">DX927_02695</name>
</gene>
<dbReference type="EMBL" id="QSND01000001">
    <property type="protein sequence ID" value="KAA6453143.1"/>
    <property type="molecule type" value="Genomic_DNA"/>
</dbReference>
<dbReference type="RefSeq" id="WP_148955856.1">
    <property type="nucleotide sequence ID" value="NZ_QSND01000001.1"/>
</dbReference>
<dbReference type="Proteomes" id="UP000324326">
    <property type="component" value="Unassembled WGS sequence"/>
</dbReference>
<protein>
    <submittedName>
        <fullName evidence="1">Uncharacterized protein</fullName>
    </submittedName>
</protein>